<evidence type="ECO:0000256" key="1">
    <source>
        <dbReference type="ARBA" id="ARBA00010835"/>
    </source>
</evidence>
<sequence>MPQNDLTYRDFARFASQTPDEIARDCDVSVFRATGPGGQGVNTTDSAVRMKHVPTGIVVTARDSRSQYRNRLACLEKLRLVFARKARPPKVRRKTQVPRRAKEKRLQDKRMQSEKKTARRRIDRATRTAAEPTDRPISQGTRTSTDRESSQ</sequence>
<protein>
    <recommendedName>
        <fullName evidence="3">Prokaryotic-type class I peptide chain release factors domain-containing protein</fullName>
    </recommendedName>
</protein>
<dbReference type="PANTHER" id="PTHR43804:SF6">
    <property type="entry name" value="CLASS I PEPTIDE CHAIN RELEASE FACTOR"/>
    <property type="match status" value="1"/>
</dbReference>
<dbReference type="EMBL" id="AP025564">
    <property type="protein sequence ID" value="BDE97661.1"/>
    <property type="molecule type" value="Genomic_DNA"/>
</dbReference>
<evidence type="ECO:0000256" key="2">
    <source>
        <dbReference type="SAM" id="MobiDB-lite"/>
    </source>
</evidence>
<comment type="similarity">
    <text evidence="1">Belongs to the prokaryotic/mitochondrial release factor family.</text>
</comment>
<feature type="domain" description="Prokaryotic-type class I peptide chain release factors" evidence="3">
    <location>
        <begin position="32"/>
        <end position="48"/>
    </location>
</feature>
<organism evidence="4 5">
    <name type="scientific">Raoultibacter timonensis</name>
    <dbReference type="NCBI Taxonomy" id="1907662"/>
    <lineage>
        <taxon>Bacteria</taxon>
        <taxon>Bacillati</taxon>
        <taxon>Actinomycetota</taxon>
        <taxon>Coriobacteriia</taxon>
        <taxon>Eggerthellales</taxon>
        <taxon>Eggerthellaceae</taxon>
        <taxon>Raoultibacter</taxon>
    </lineage>
</organism>
<reference evidence="4 5" key="1">
    <citation type="submission" date="2022-01" db="EMBL/GenBank/DDBJ databases">
        <title>Novel bile acid biosynthetic pathways are enriched in the microbiome of centenarians.</title>
        <authorList>
            <person name="Sato Y."/>
            <person name="Atarashi K."/>
            <person name="Plichta R.D."/>
            <person name="Arai Y."/>
            <person name="Sasajima S."/>
            <person name="Kearney M.S."/>
            <person name="Suda W."/>
            <person name="Takeshita K."/>
            <person name="Sasaki T."/>
            <person name="Okamoto S."/>
            <person name="Skelly N.A."/>
            <person name="Okamura Y."/>
            <person name="Vlamakis H."/>
            <person name="Li Y."/>
            <person name="Tanoue T."/>
            <person name="Takei H."/>
            <person name="Nittono H."/>
            <person name="Narushima S."/>
            <person name="Irie J."/>
            <person name="Itoh H."/>
            <person name="Moriya K."/>
            <person name="Sugiura Y."/>
            <person name="Suematsu M."/>
            <person name="Moritoki N."/>
            <person name="Shibata S."/>
            <person name="Littman R.D."/>
            <person name="Fischbach A.M."/>
            <person name="Uwamino Y."/>
            <person name="Inoue T."/>
            <person name="Honda A."/>
            <person name="Hattori M."/>
            <person name="Murai T."/>
            <person name="Xavier J.R."/>
            <person name="Hirose N."/>
            <person name="Honda K."/>
        </authorList>
    </citation>
    <scope>NUCLEOTIDE SEQUENCE [LARGE SCALE GENOMIC DNA]</scope>
    <source>
        <strain evidence="4 5">CE91-St30</strain>
    </source>
</reference>
<dbReference type="InterPro" id="IPR050057">
    <property type="entry name" value="Prokaryotic/Mito_RF"/>
</dbReference>
<dbReference type="InterPro" id="IPR000352">
    <property type="entry name" value="Pep_chain_release_fac_I"/>
</dbReference>
<dbReference type="Proteomes" id="UP001320544">
    <property type="component" value="Chromosome"/>
</dbReference>
<name>A0ABM7WML1_9ACTN</name>
<dbReference type="InterPro" id="IPR045853">
    <property type="entry name" value="Pep_chain_release_fac_I_sf"/>
</dbReference>
<evidence type="ECO:0000259" key="3">
    <source>
        <dbReference type="PROSITE" id="PS00745"/>
    </source>
</evidence>
<dbReference type="Gene3D" id="3.30.160.20">
    <property type="match status" value="2"/>
</dbReference>
<proteinExistence type="inferred from homology"/>
<dbReference type="PANTHER" id="PTHR43804">
    <property type="entry name" value="LD18447P"/>
    <property type="match status" value="1"/>
</dbReference>
<evidence type="ECO:0000313" key="5">
    <source>
        <dbReference type="Proteomes" id="UP001320544"/>
    </source>
</evidence>
<dbReference type="Pfam" id="PF00472">
    <property type="entry name" value="RF-1"/>
    <property type="match status" value="1"/>
</dbReference>
<dbReference type="SUPFAM" id="SSF75620">
    <property type="entry name" value="Release factor"/>
    <property type="match status" value="1"/>
</dbReference>
<feature type="region of interest" description="Disordered" evidence="2">
    <location>
        <begin position="85"/>
        <end position="151"/>
    </location>
</feature>
<feature type="compositionally biased region" description="Basic and acidic residues" evidence="2">
    <location>
        <begin position="104"/>
        <end position="116"/>
    </location>
</feature>
<feature type="compositionally biased region" description="Basic residues" evidence="2">
    <location>
        <begin position="85"/>
        <end position="103"/>
    </location>
</feature>
<accession>A0ABM7WML1</accession>
<dbReference type="PROSITE" id="PS00745">
    <property type="entry name" value="RF_PROK_I"/>
    <property type="match status" value="1"/>
</dbReference>
<evidence type="ECO:0000313" key="4">
    <source>
        <dbReference type="EMBL" id="BDE97661.1"/>
    </source>
</evidence>
<gene>
    <name evidence="4" type="ORF">CE91St30_29940</name>
</gene>
<keyword evidence="5" id="KW-1185">Reference proteome</keyword>